<dbReference type="InterPro" id="IPR000600">
    <property type="entry name" value="ROK"/>
</dbReference>
<organism evidence="2 3">
    <name type="scientific">Candidatus Rhodobacter oscarellae</name>
    <dbReference type="NCBI Taxonomy" id="1675527"/>
    <lineage>
        <taxon>Bacteria</taxon>
        <taxon>Pseudomonadati</taxon>
        <taxon>Pseudomonadota</taxon>
        <taxon>Alphaproteobacteria</taxon>
        <taxon>Rhodobacterales</taxon>
        <taxon>Rhodobacter group</taxon>
        <taxon>Rhodobacter</taxon>
    </lineage>
</organism>
<dbReference type="RefSeq" id="WP_049644872.1">
    <property type="nucleotide sequence ID" value="NZ_LFTY01000002.1"/>
</dbReference>
<keyword evidence="2" id="KW-0808">Transferase</keyword>
<dbReference type="GO" id="GO:0016301">
    <property type="term" value="F:kinase activity"/>
    <property type="evidence" value="ECO:0007669"/>
    <property type="project" value="UniProtKB-KW"/>
</dbReference>
<dbReference type="AlphaFoldDB" id="A0A0J9E9T3"/>
<proteinExistence type="inferred from homology"/>
<dbReference type="Gene3D" id="3.30.420.40">
    <property type="match status" value="2"/>
</dbReference>
<sequence>MITLTESVVGANAGRSRGHNRQVVLGRIRSAERIGRAEIARASGLSTQAVSNIIADLLADGLIVEGGHRAVSRGVPVVQYALNPQGAFAAGIEIRPDAVFGALLNFCGELVVERRRKVSTNDRDGVIAAVRDMQARIFKGAGCDPTRLLGLGIVMPGPFGCTGIEGGASELPIWDDTPPEVWLSERLGQPVLVENDANAAAIAERVSGAAQGLDSYGFLYFGVGLGLGMVHRGRLQAGAYGNAGEIGTLQVPCDGKLVMLEDVVSRRSLSEALRASGAATQDVGDLARLYEAGDPALHRWLERTVEPLSAAISIVENLFDPQTIILGGAMPDNILDHMTETIRLASRSVSNRAARQMPRLMRGASGRMTATLGAAALVVNHAFTPKIAPQPQEL</sequence>
<comment type="similarity">
    <text evidence="1">Belongs to the ROK (NagC/XylR) family.</text>
</comment>
<dbReference type="Pfam" id="PF00480">
    <property type="entry name" value="ROK"/>
    <property type="match status" value="1"/>
</dbReference>
<dbReference type="STRING" id="1675527.AIOL_004368"/>
<comment type="caution">
    <text evidence="2">The sequence shown here is derived from an EMBL/GenBank/DDBJ whole genome shotgun (WGS) entry which is preliminary data.</text>
</comment>
<dbReference type="InterPro" id="IPR043129">
    <property type="entry name" value="ATPase_NBD"/>
</dbReference>
<dbReference type="OrthoDB" id="9810372at2"/>
<dbReference type="PATRIC" id="fig|1675527.3.peg.4570"/>
<reference evidence="2 3" key="1">
    <citation type="submission" date="2015-06" db="EMBL/GenBank/DDBJ databases">
        <title>Draft genome sequence of an Alphaproteobacteria species associated to the Mediterranean sponge Oscarella lobularis.</title>
        <authorList>
            <person name="Jourda C."/>
            <person name="Santini S."/>
            <person name="Claverie J.-M."/>
        </authorList>
    </citation>
    <scope>NUCLEOTIDE SEQUENCE [LARGE SCALE GENOMIC DNA]</scope>
    <source>
        <strain evidence="2">IGS</strain>
    </source>
</reference>
<dbReference type="SUPFAM" id="SSF53067">
    <property type="entry name" value="Actin-like ATPase domain"/>
    <property type="match status" value="1"/>
</dbReference>
<dbReference type="PANTHER" id="PTHR18964">
    <property type="entry name" value="ROK (REPRESSOR, ORF, KINASE) FAMILY"/>
    <property type="match status" value="1"/>
</dbReference>
<gene>
    <name evidence="2" type="ORF">AIOL_004368</name>
</gene>
<dbReference type="Proteomes" id="UP000037178">
    <property type="component" value="Unassembled WGS sequence"/>
</dbReference>
<keyword evidence="2" id="KW-0418">Kinase</keyword>
<name>A0A0J9E9T3_9RHOB</name>
<dbReference type="InterPro" id="IPR036388">
    <property type="entry name" value="WH-like_DNA-bd_sf"/>
</dbReference>
<evidence type="ECO:0000256" key="1">
    <source>
        <dbReference type="ARBA" id="ARBA00006479"/>
    </source>
</evidence>
<dbReference type="EMBL" id="LFTY01000002">
    <property type="protein sequence ID" value="KMW59386.1"/>
    <property type="molecule type" value="Genomic_DNA"/>
</dbReference>
<evidence type="ECO:0000313" key="2">
    <source>
        <dbReference type="EMBL" id="KMW59386.1"/>
    </source>
</evidence>
<dbReference type="Gene3D" id="1.10.10.10">
    <property type="entry name" value="Winged helix-like DNA-binding domain superfamily/Winged helix DNA-binding domain"/>
    <property type="match status" value="1"/>
</dbReference>
<dbReference type="SUPFAM" id="SSF46785">
    <property type="entry name" value="Winged helix' DNA-binding domain"/>
    <property type="match status" value="1"/>
</dbReference>
<keyword evidence="3" id="KW-1185">Reference proteome</keyword>
<dbReference type="InterPro" id="IPR036390">
    <property type="entry name" value="WH_DNA-bd_sf"/>
</dbReference>
<protein>
    <submittedName>
        <fullName evidence="2">NagC-like transcriptional regulator of glucosamine ABC transporter and kinase cluster</fullName>
    </submittedName>
</protein>
<dbReference type="PANTHER" id="PTHR18964:SF149">
    <property type="entry name" value="BIFUNCTIONAL UDP-N-ACETYLGLUCOSAMINE 2-EPIMERASE_N-ACETYLMANNOSAMINE KINASE"/>
    <property type="match status" value="1"/>
</dbReference>
<evidence type="ECO:0000313" key="3">
    <source>
        <dbReference type="Proteomes" id="UP000037178"/>
    </source>
</evidence>
<accession>A0A0J9E9T3</accession>